<reference evidence="16" key="2">
    <citation type="submission" date="2020-09" db="EMBL/GenBank/DDBJ databases">
        <authorList>
            <person name="Sun Q."/>
            <person name="Zhou Y."/>
        </authorList>
    </citation>
    <scope>NUCLEOTIDE SEQUENCE</scope>
    <source>
        <strain evidence="16">CGMCC 4.7306</strain>
    </source>
</reference>
<keyword evidence="12" id="KW-0326">Glycosidase</keyword>
<evidence type="ECO:0000256" key="4">
    <source>
        <dbReference type="ARBA" id="ARBA00012732"/>
    </source>
</evidence>
<gene>
    <name evidence="16" type="ORF">GCM10011575_26970</name>
</gene>
<dbReference type="PANTHER" id="PTHR34135">
    <property type="entry name" value="LYSOZYME"/>
    <property type="match status" value="1"/>
</dbReference>
<feature type="region of interest" description="Disordered" evidence="14">
    <location>
        <begin position="430"/>
        <end position="498"/>
    </location>
</feature>
<evidence type="ECO:0000256" key="14">
    <source>
        <dbReference type="SAM" id="MobiDB-lite"/>
    </source>
</evidence>
<protein>
    <recommendedName>
        <fullName evidence="4">lysozyme</fullName>
        <ecNumber evidence="4">3.2.1.17</ecNumber>
    </recommendedName>
</protein>
<keyword evidence="5" id="KW-0964">Secreted</keyword>
<organism evidence="16 17">
    <name type="scientific">Microlunatus endophyticus</name>
    <dbReference type="NCBI Taxonomy" id="1716077"/>
    <lineage>
        <taxon>Bacteria</taxon>
        <taxon>Bacillati</taxon>
        <taxon>Actinomycetota</taxon>
        <taxon>Actinomycetes</taxon>
        <taxon>Propionibacteriales</taxon>
        <taxon>Propionibacteriaceae</taxon>
        <taxon>Microlunatus</taxon>
    </lineage>
</organism>
<feature type="region of interest" description="Disordered" evidence="14">
    <location>
        <begin position="298"/>
        <end position="348"/>
    </location>
</feature>
<evidence type="ECO:0000256" key="6">
    <source>
        <dbReference type="ARBA" id="ARBA00022529"/>
    </source>
</evidence>
<dbReference type="GO" id="GO:0031640">
    <property type="term" value="P:killing of cells of another organism"/>
    <property type="evidence" value="ECO:0007669"/>
    <property type="project" value="UniProtKB-KW"/>
</dbReference>
<keyword evidence="9" id="KW-0378">Hydrolase</keyword>
<comment type="subcellular location">
    <subcellularLocation>
        <location evidence="2">Secreted</location>
    </subcellularLocation>
</comment>
<dbReference type="InterPro" id="IPR028974">
    <property type="entry name" value="TSP_type-3_rpt"/>
</dbReference>
<dbReference type="EMBL" id="BMMZ01000006">
    <property type="protein sequence ID" value="GGL67087.1"/>
    <property type="molecule type" value="Genomic_DNA"/>
</dbReference>
<dbReference type="Proteomes" id="UP000613840">
    <property type="component" value="Unassembled WGS sequence"/>
</dbReference>
<evidence type="ECO:0000256" key="13">
    <source>
        <dbReference type="ARBA" id="ARBA00055588"/>
    </source>
</evidence>
<evidence type="ECO:0000256" key="15">
    <source>
        <dbReference type="SAM" id="SignalP"/>
    </source>
</evidence>
<dbReference type="GO" id="GO:0016052">
    <property type="term" value="P:carbohydrate catabolic process"/>
    <property type="evidence" value="ECO:0007669"/>
    <property type="project" value="TreeGrafter"/>
</dbReference>
<dbReference type="RefSeq" id="WP_229670078.1">
    <property type="nucleotide sequence ID" value="NZ_BMMZ01000006.1"/>
</dbReference>
<dbReference type="Gene3D" id="4.10.1080.10">
    <property type="entry name" value="TSP type-3 repeat"/>
    <property type="match status" value="1"/>
</dbReference>
<keyword evidence="8 15" id="KW-0732">Signal</keyword>
<keyword evidence="17" id="KW-1185">Reference proteome</keyword>
<evidence type="ECO:0000256" key="8">
    <source>
        <dbReference type="ARBA" id="ARBA00022729"/>
    </source>
</evidence>
<dbReference type="GO" id="GO:0042742">
    <property type="term" value="P:defense response to bacterium"/>
    <property type="evidence" value="ECO:0007669"/>
    <property type="project" value="UniProtKB-KW"/>
</dbReference>
<feature type="signal peptide" evidence="15">
    <location>
        <begin position="1"/>
        <end position="37"/>
    </location>
</feature>
<dbReference type="InterPro" id="IPR017853">
    <property type="entry name" value="GH"/>
</dbReference>
<feature type="compositionally biased region" description="Basic and acidic residues" evidence="14">
    <location>
        <begin position="487"/>
        <end position="498"/>
    </location>
</feature>
<evidence type="ECO:0000256" key="11">
    <source>
        <dbReference type="ARBA" id="ARBA00023157"/>
    </source>
</evidence>
<evidence type="ECO:0000256" key="1">
    <source>
        <dbReference type="ARBA" id="ARBA00000632"/>
    </source>
</evidence>
<evidence type="ECO:0000256" key="5">
    <source>
        <dbReference type="ARBA" id="ARBA00022525"/>
    </source>
</evidence>
<dbReference type="GO" id="GO:0009253">
    <property type="term" value="P:peptidoglycan catabolic process"/>
    <property type="evidence" value="ECO:0007669"/>
    <property type="project" value="InterPro"/>
</dbReference>
<proteinExistence type="inferred from homology"/>
<dbReference type="InterPro" id="IPR002053">
    <property type="entry name" value="Glyco_hydro_25"/>
</dbReference>
<comment type="caution">
    <text evidence="16">The sequence shown here is derived from an EMBL/GenBank/DDBJ whole genome shotgun (WGS) entry which is preliminary data.</text>
</comment>
<keyword evidence="6" id="KW-0929">Antimicrobial</keyword>
<evidence type="ECO:0000256" key="12">
    <source>
        <dbReference type="ARBA" id="ARBA00023295"/>
    </source>
</evidence>
<dbReference type="PANTHER" id="PTHR34135:SF2">
    <property type="entry name" value="LYSOZYME"/>
    <property type="match status" value="1"/>
</dbReference>
<feature type="chain" id="PRO_5036699159" description="lysozyme" evidence="15">
    <location>
        <begin position="38"/>
        <end position="568"/>
    </location>
</feature>
<name>A0A917W5V4_9ACTN</name>
<feature type="compositionally biased region" description="Basic and acidic residues" evidence="14">
    <location>
        <begin position="523"/>
        <end position="560"/>
    </location>
</feature>
<comment type="function">
    <text evidence="13">This enzyme has both lysozyme (acetylmuramidase) and diacetylmuramidase activities.</text>
</comment>
<dbReference type="PROSITE" id="PS51904">
    <property type="entry name" value="GLYCOSYL_HYDROL_F25_2"/>
    <property type="match status" value="1"/>
</dbReference>
<dbReference type="Gene3D" id="3.20.20.80">
    <property type="entry name" value="Glycosidases"/>
    <property type="match status" value="1"/>
</dbReference>
<dbReference type="SUPFAM" id="SSF103647">
    <property type="entry name" value="TSP type-3 repeat"/>
    <property type="match status" value="1"/>
</dbReference>
<feature type="compositionally biased region" description="Basic and acidic residues" evidence="14">
    <location>
        <begin position="437"/>
        <end position="470"/>
    </location>
</feature>
<dbReference type="InterPro" id="IPR018077">
    <property type="entry name" value="Glyco_hydro_fam25_subgr"/>
</dbReference>
<evidence type="ECO:0000313" key="17">
    <source>
        <dbReference type="Proteomes" id="UP000613840"/>
    </source>
</evidence>
<evidence type="ECO:0000256" key="3">
    <source>
        <dbReference type="ARBA" id="ARBA00010646"/>
    </source>
</evidence>
<dbReference type="Pfam" id="PF18884">
    <property type="entry name" value="TSP3_bac"/>
    <property type="match status" value="8"/>
</dbReference>
<dbReference type="EC" id="3.2.1.17" evidence="4"/>
<keyword evidence="11" id="KW-1015">Disulfide bond</keyword>
<dbReference type="InterPro" id="IPR059100">
    <property type="entry name" value="TSP3_bac"/>
</dbReference>
<dbReference type="GO" id="GO:0003796">
    <property type="term" value="F:lysozyme activity"/>
    <property type="evidence" value="ECO:0007669"/>
    <property type="project" value="UniProtKB-EC"/>
</dbReference>
<dbReference type="SMART" id="SM00641">
    <property type="entry name" value="Glyco_25"/>
    <property type="match status" value="1"/>
</dbReference>
<evidence type="ECO:0000256" key="10">
    <source>
        <dbReference type="ARBA" id="ARBA00022837"/>
    </source>
</evidence>
<evidence type="ECO:0000256" key="2">
    <source>
        <dbReference type="ARBA" id="ARBA00004613"/>
    </source>
</evidence>
<dbReference type="AlphaFoldDB" id="A0A917W5V4"/>
<comment type="similarity">
    <text evidence="3">Belongs to the glycosyl hydrolase 25 family.</text>
</comment>
<accession>A0A917W5V4</accession>
<feature type="compositionally biased region" description="Basic and acidic residues" evidence="14">
    <location>
        <begin position="338"/>
        <end position="348"/>
    </location>
</feature>
<evidence type="ECO:0000313" key="16">
    <source>
        <dbReference type="EMBL" id="GGL67087.1"/>
    </source>
</evidence>
<evidence type="ECO:0000256" key="7">
    <source>
        <dbReference type="ARBA" id="ARBA00022638"/>
    </source>
</evidence>
<evidence type="ECO:0000256" key="9">
    <source>
        <dbReference type="ARBA" id="ARBA00022801"/>
    </source>
</evidence>
<dbReference type="Pfam" id="PF01183">
    <property type="entry name" value="Glyco_hydro_25"/>
    <property type="match status" value="1"/>
</dbReference>
<dbReference type="SUPFAM" id="SSF51445">
    <property type="entry name" value="(Trans)glycosidases"/>
    <property type="match status" value="1"/>
</dbReference>
<dbReference type="GO" id="GO:0005576">
    <property type="term" value="C:extracellular region"/>
    <property type="evidence" value="ECO:0007669"/>
    <property type="project" value="UniProtKB-SubCell"/>
</dbReference>
<sequence length="568" mass="60760">MSKNPVHRATRRKAAAIGAAALSIGVVSSMLPHDAGAAPLNRDPSSSAENAGITASGGGYAGWTLHAQGPVLKARMNAAASTATTPSGVPGIDVSSYQGNVNWSSWYGKGVRWTYTKATEGTTYTNPYFSQQYTGSYQVGMKHGAYHFARPDSGTGAAQADYFVKHGGGWSADGKTLPGALDIEDNYTGKGTRCWGNTPAENVSWVKSFLTEYKKKTGRDAVIYTNISFWKDCLGNSKAFSANNPFWLAYWGSSRPSSSSYPGGWTYDTFWQYSGSGSTDLDVFNGTASRLTVLATGDDTTTTTAPSKPAPSKPAANKDTDGDGLTDAQEAKYGTNPKKKDTDGDGLSDKAEITGTKILHYGVVKTDPLKKDTDGDGLSDKTEITGIKIKGYGTVRPNPLKKDSDGDGLSDYTEVKTGIRVYTSTRYTTFSSPNVADTDHDGLSDAKERSLHTSPRRKDTDGDGLSDKAEITGIKLPRYGTVKPNPLKKDSDGDGLSDYKELHTAVTVRVSGKKAYKAYSSPNRKDSDKDGVSDAAERKAGTDPVKKDTDKDGVSDKMDRYPLNPKKH</sequence>
<feature type="region of interest" description="Disordered" evidence="14">
    <location>
        <begin position="510"/>
        <end position="568"/>
    </location>
</feature>
<dbReference type="FunFam" id="3.20.20.80:FF:000060">
    <property type="entry name" value="Lysozyme M1"/>
    <property type="match status" value="1"/>
</dbReference>
<comment type="catalytic activity">
    <reaction evidence="1">
        <text>Hydrolysis of (1-&gt;4)-beta-linkages between N-acetylmuramic acid and N-acetyl-D-glucosamine residues in a peptidoglycan and between N-acetyl-D-glucosamine residues in chitodextrins.</text>
        <dbReference type="EC" id="3.2.1.17"/>
    </reaction>
</comment>
<keyword evidence="10" id="KW-0106">Calcium</keyword>
<dbReference type="GO" id="GO:0016998">
    <property type="term" value="P:cell wall macromolecule catabolic process"/>
    <property type="evidence" value="ECO:0007669"/>
    <property type="project" value="InterPro"/>
</dbReference>
<reference evidence="16" key="1">
    <citation type="journal article" date="2014" name="Int. J. Syst. Evol. Microbiol.">
        <title>Complete genome sequence of Corynebacterium casei LMG S-19264T (=DSM 44701T), isolated from a smear-ripened cheese.</title>
        <authorList>
            <consortium name="US DOE Joint Genome Institute (JGI-PGF)"/>
            <person name="Walter F."/>
            <person name="Albersmeier A."/>
            <person name="Kalinowski J."/>
            <person name="Ruckert C."/>
        </authorList>
    </citation>
    <scope>NUCLEOTIDE SEQUENCE</scope>
    <source>
        <strain evidence="16">CGMCC 4.7306</strain>
    </source>
</reference>
<dbReference type="GO" id="GO:0005509">
    <property type="term" value="F:calcium ion binding"/>
    <property type="evidence" value="ECO:0007669"/>
    <property type="project" value="InterPro"/>
</dbReference>
<keyword evidence="7" id="KW-0081">Bacteriolytic enzyme</keyword>